<keyword evidence="10" id="KW-1185">Reference proteome</keyword>
<dbReference type="InterPro" id="IPR003594">
    <property type="entry name" value="HATPase_dom"/>
</dbReference>
<dbReference type="Gene3D" id="3.30.450.20">
    <property type="entry name" value="PAS domain"/>
    <property type="match status" value="1"/>
</dbReference>
<dbReference type="SMART" id="SM00387">
    <property type="entry name" value="HATPase_c"/>
    <property type="match status" value="1"/>
</dbReference>
<dbReference type="SUPFAM" id="SSF47384">
    <property type="entry name" value="Homodimeric domain of signal transducing histidine kinase"/>
    <property type="match status" value="1"/>
</dbReference>
<dbReference type="InterPro" id="IPR011006">
    <property type="entry name" value="CheY-like_superfamily"/>
</dbReference>
<evidence type="ECO:0000259" key="5">
    <source>
        <dbReference type="PROSITE" id="PS50109"/>
    </source>
</evidence>
<protein>
    <recommendedName>
        <fullName evidence="2">histidine kinase</fullName>
        <ecNumber evidence="2">2.7.13.3</ecNumber>
    </recommendedName>
</protein>
<dbReference type="Pfam" id="PF00512">
    <property type="entry name" value="HisKA"/>
    <property type="match status" value="1"/>
</dbReference>
<dbReference type="EC" id="2.7.13.3" evidence="2"/>
<name>A0A4V2NKT2_9GAMM</name>
<evidence type="ECO:0000259" key="8">
    <source>
        <dbReference type="PROSITE" id="PS50113"/>
    </source>
</evidence>
<feature type="domain" description="Histidine kinase" evidence="5">
    <location>
        <begin position="323"/>
        <end position="543"/>
    </location>
</feature>
<dbReference type="GO" id="GO:0000155">
    <property type="term" value="F:phosphorelay sensor kinase activity"/>
    <property type="evidence" value="ECO:0007669"/>
    <property type="project" value="InterPro"/>
</dbReference>
<evidence type="ECO:0000313" key="9">
    <source>
        <dbReference type="EMBL" id="TCI05940.1"/>
    </source>
</evidence>
<dbReference type="Pfam" id="PF08448">
    <property type="entry name" value="PAS_4"/>
    <property type="match status" value="1"/>
</dbReference>
<dbReference type="SUPFAM" id="SSF52172">
    <property type="entry name" value="CheY-like"/>
    <property type="match status" value="1"/>
</dbReference>
<dbReference type="InterPro" id="IPR003661">
    <property type="entry name" value="HisK_dim/P_dom"/>
</dbReference>
<dbReference type="PROSITE" id="PS50109">
    <property type="entry name" value="HIS_KIN"/>
    <property type="match status" value="1"/>
</dbReference>
<dbReference type="NCBIfam" id="TIGR00229">
    <property type="entry name" value="sensory_box"/>
    <property type="match status" value="1"/>
</dbReference>
<dbReference type="InterPro" id="IPR001789">
    <property type="entry name" value="Sig_transdc_resp-reg_receiver"/>
</dbReference>
<accession>A0A4V2NKT2</accession>
<dbReference type="PROSITE" id="PS50110">
    <property type="entry name" value="RESPONSE_REGULATORY"/>
    <property type="match status" value="1"/>
</dbReference>
<evidence type="ECO:0000256" key="3">
    <source>
        <dbReference type="ARBA" id="ARBA00022553"/>
    </source>
</evidence>
<evidence type="ECO:0000313" key="10">
    <source>
        <dbReference type="Proteomes" id="UP000291822"/>
    </source>
</evidence>
<dbReference type="CDD" id="cd00082">
    <property type="entry name" value="HisKA"/>
    <property type="match status" value="1"/>
</dbReference>
<dbReference type="SUPFAM" id="SSF55785">
    <property type="entry name" value="PYP-like sensor domain (PAS domain)"/>
    <property type="match status" value="1"/>
</dbReference>
<dbReference type="InterPro" id="IPR036890">
    <property type="entry name" value="HATPase_C_sf"/>
</dbReference>
<dbReference type="Pfam" id="PF00072">
    <property type="entry name" value="Response_reg"/>
    <property type="match status" value="1"/>
</dbReference>
<dbReference type="InterPro" id="IPR035965">
    <property type="entry name" value="PAS-like_dom_sf"/>
</dbReference>
<dbReference type="InterPro" id="IPR005467">
    <property type="entry name" value="His_kinase_dom"/>
</dbReference>
<keyword evidence="9" id="KW-0418">Kinase</keyword>
<feature type="domain" description="Response regulatory" evidence="6">
    <location>
        <begin position="564"/>
        <end position="679"/>
    </location>
</feature>
<dbReference type="Pfam" id="PF02518">
    <property type="entry name" value="HATPase_c"/>
    <property type="match status" value="1"/>
</dbReference>
<evidence type="ECO:0000259" key="6">
    <source>
        <dbReference type="PROSITE" id="PS50110"/>
    </source>
</evidence>
<comment type="caution">
    <text evidence="9">The sequence shown here is derived from an EMBL/GenBank/DDBJ whole genome shotgun (WGS) entry which is preliminary data.</text>
</comment>
<dbReference type="SMART" id="SM00388">
    <property type="entry name" value="HisKA"/>
    <property type="match status" value="1"/>
</dbReference>
<evidence type="ECO:0000256" key="2">
    <source>
        <dbReference type="ARBA" id="ARBA00012438"/>
    </source>
</evidence>
<dbReference type="PROSITE" id="PS50113">
    <property type="entry name" value="PAC"/>
    <property type="match status" value="1"/>
</dbReference>
<evidence type="ECO:0000256" key="1">
    <source>
        <dbReference type="ARBA" id="ARBA00000085"/>
    </source>
</evidence>
<feature type="domain" description="PAS" evidence="7">
    <location>
        <begin position="154"/>
        <end position="224"/>
    </location>
</feature>
<organism evidence="9 10">
    <name type="scientific">Dyella soli</name>
    <dbReference type="NCBI Taxonomy" id="522319"/>
    <lineage>
        <taxon>Bacteria</taxon>
        <taxon>Pseudomonadati</taxon>
        <taxon>Pseudomonadota</taxon>
        <taxon>Gammaproteobacteria</taxon>
        <taxon>Lysobacterales</taxon>
        <taxon>Rhodanobacteraceae</taxon>
        <taxon>Dyella</taxon>
    </lineage>
</organism>
<dbReference type="Gene3D" id="3.30.565.10">
    <property type="entry name" value="Histidine kinase-like ATPase, C-terminal domain"/>
    <property type="match status" value="1"/>
</dbReference>
<dbReference type="PROSITE" id="PS50112">
    <property type="entry name" value="PAS"/>
    <property type="match status" value="1"/>
</dbReference>
<gene>
    <name evidence="9" type="ORF">EZM97_36095</name>
</gene>
<dbReference type="InterPro" id="IPR000014">
    <property type="entry name" value="PAS"/>
</dbReference>
<proteinExistence type="predicted"/>
<dbReference type="SUPFAM" id="SSF55874">
    <property type="entry name" value="ATPase domain of HSP90 chaperone/DNA topoisomerase II/histidine kinase"/>
    <property type="match status" value="1"/>
</dbReference>
<dbReference type="SMART" id="SM00091">
    <property type="entry name" value="PAS"/>
    <property type="match status" value="1"/>
</dbReference>
<dbReference type="RefSeq" id="WP_131152760.1">
    <property type="nucleotide sequence ID" value="NZ_SJTG01000008.1"/>
</dbReference>
<keyword evidence="9" id="KW-0808">Transferase</keyword>
<keyword evidence="3 4" id="KW-0597">Phosphoprotein</keyword>
<reference evidence="9 10" key="1">
    <citation type="submission" date="2019-02" db="EMBL/GenBank/DDBJ databases">
        <title>Dyella amyloliquefaciens sp. nov., isolated from forest soil.</title>
        <authorList>
            <person name="Gao Z.-H."/>
            <person name="Qiu L.-H."/>
        </authorList>
    </citation>
    <scope>NUCLEOTIDE SEQUENCE [LARGE SCALE GENOMIC DNA]</scope>
    <source>
        <strain evidence="9 10">KACC 12747</strain>
    </source>
</reference>
<dbReference type="Gene3D" id="3.40.50.2300">
    <property type="match status" value="1"/>
</dbReference>
<dbReference type="InterPro" id="IPR036097">
    <property type="entry name" value="HisK_dim/P_sf"/>
</dbReference>
<dbReference type="Proteomes" id="UP000291822">
    <property type="component" value="Unassembled WGS sequence"/>
</dbReference>
<dbReference type="Gene3D" id="1.10.287.130">
    <property type="match status" value="1"/>
</dbReference>
<dbReference type="PANTHER" id="PTHR43065:SF42">
    <property type="entry name" value="TWO-COMPONENT SENSOR PPRA"/>
    <property type="match status" value="1"/>
</dbReference>
<evidence type="ECO:0000256" key="4">
    <source>
        <dbReference type="PROSITE-ProRule" id="PRU00169"/>
    </source>
</evidence>
<feature type="modified residue" description="4-aspartylphosphate" evidence="4">
    <location>
        <position position="614"/>
    </location>
</feature>
<dbReference type="CDD" id="cd00130">
    <property type="entry name" value="PAS"/>
    <property type="match status" value="1"/>
</dbReference>
<dbReference type="InterPro" id="IPR013656">
    <property type="entry name" value="PAS_4"/>
</dbReference>
<dbReference type="AlphaFoldDB" id="A0A4V2NKT2"/>
<dbReference type="InterPro" id="IPR004358">
    <property type="entry name" value="Sig_transdc_His_kin-like_C"/>
</dbReference>
<feature type="domain" description="PAC" evidence="8">
    <location>
        <begin position="226"/>
        <end position="278"/>
    </location>
</feature>
<sequence length="683" mass="74951">MPKLDQRGKCVHIVAPWQRDAQSLADSLTHQGYRAVVHPDLVELGEQLGEDTGIVVLTQEALESGTQGLQHALAHQPTWSDIPFIVLHSTRQGVDSHTSPLPHTVLNRIELERPVGAASFLSAVATAMRSRQKQFEIKDRMEDLAVSRRALAASEAELRRIADSLPVLIAFVDREFRYRFANHAYETWFGFDPAAMMGRTVEEVFGHEHWNSRKPCLMRAMAGEAVRNEVPLNCVDGKRHEAEIRYIPRYQEDGQIDGVHLFASDITERKEAMEVIGQAAARLEQKVAERTAELRMEMQARTESETALRQAQKMEAVGQLTGGIAHDFNNMLTSIIGALDIVTIRISDERTAKIVKAASDAAGRAASLTQRLLAFSRRQSLDPKPTDVNALIQSMHMLLSKTLGERVRIAVDLEPALDHALVDVNQLESAILNLCINARDAMPDGGQLRLRTRRAAAPVLRDESDVAGQDAIVVEVSDTGVGMTADVKERVFEPFFTTKPLGQGTGLGLSMIYGFVKQSRGTIDLQSTPGKGTTISLYLPKSPGADARDVPDNQAIAPRGDGQLVLVVEDDDQVRLLVSFLLEELGYVVVTASDATVAMPHISALDHVDLLITDVGLPGMNGRQLAELFRERHPAVPVLFMTGYAENAAVRSEFLGHRMSMITKPFALDAFGQAVKDALVESA</sequence>
<comment type="catalytic activity">
    <reaction evidence="1">
        <text>ATP + protein L-histidine = ADP + protein N-phospho-L-histidine.</text>
        <dbReference type="EC" id="2.7.13.3"/>
    </reaction>
</comment>
<dbReference type="InterPro" id="IPR000700">
    <property type="entry name" value="PAS-assoc_C"/>
</dbReference>
<dbReference type="EMBL" id="SJTG01000008">
    <property type="protein sequence ID" value="TCI05940.1"/>
    <property type="molecule type" value="Genomic_DNA"/>
</dbReference>
<dbReference type="SMART" id="SM00448">
    <property type="entry name" value="REC"/>
    <property type="match status" value="1"/>
</dbReference>
<dbReference type="PANTHER" id="PTHR43065">
    <property type="entry name" value="SENSOR HISTIDINE KINASE"/>
    <property type="match status" value="1"/>
</dbReference>
<evidence type="ECO:0000259" key="7">
    <source>
        <dbReference type="PROSITE" id="PS50112"/>
    </source>
</evidence>
<dbReference type="PRINTS" id="PR00344">
    <property type="entry name" value="BCTRLSENSOR"/>
</dbReference>